<dbReference type="Gene3D" id="3.40.50.2300">
    <property type="match status" value="1"/>
</dbReference>
<accession>A0ABN6V3E0</accession>
<evidence type="ECO:0000313" key="9">
    <source>
        <dbReference type="EMBL" id="BDU68930.1"/>
    </source>
</evidence>
<dbReference type="Pfam" id="PF25601">
    <property type="entry name" value="AAA_lid_14"/>
    <property type="match status" value="1"/>
</dbReference>
<dbReference type="Gene3D" id="3.40.50.300">
    <property type="entry name" value="P-loop containing nucleotide triphosphate hydrolases"/>
    <property type="match status" value="1"/>
</dbReference>
<keyword evidence="4" id="KW-0238">DNA-binding</keyword>
<dbReference type="InterPro" id="IPR058031">
    <property type="entry name" value="AAA_lid_NorR"/>
</dbReference>
<dbReference type="InterPro" id="IPR025944">
    <property type="entry name" value="Sigma_54_int_dom_CS"/>
</dbReference>
<dbReference type="InterPro" id="IPR003593">
    <property type="entry name" value="AAA+_ATPase"/>
</dbReference>
<keyword evidence="10" id="KW-1185">Reference proteome</keyword>
<keyword evidence="5" id="KW-0804">Transcription</keyword>
<dbReference type="PRINTS" id="PR01590">
    <property type="entry name" value="HTHFIS"/>
</dbReference>
<dbReference type="PANTHER" id="PTHR32071">
    <property type="entry name" value="TRANSCRIPTIONAL REGULATORY PROTEIN"/>
    <property type="match status" value="1"/>
</dbReference>
<dbReference type="PROSITE" id="PS00688">
    <property type="entry name" value="SIGMA54_INTERACT_3"/>
    <property type="match status" value="1"/>
</dbReference>
<dbReference type="Gene3D" id="1.10.10.60">
    <property type="entry name" value="Homeodomain-like"/>
    <property type="match status" value="1"/>
</dbReference>
<dbReference type="Proteomes" id="UP001242010">
    <property type="component" value="Chromosome"/>
</dbReference>
<evidence type="ECO:0000256" key="4">
    <source>
        <dbReference type="ARBA" id="ARBA00023125"/>
    </source>
</evidence>
<name>A0ABN6V3E0_9BACT</name>
<dbReference type="InterPro" id="IPR025943">
    <property type="entry name" value="Sigma_54_int_dom_ATP-bd_2"/>
</dbReference>
<organism evidence="9 10">
    <name type="scientific">Geothrix oryzae</name>
    <dbReference type="NCBI Taxonomy" id="2927975"/>
    <lineage>
        <taxon>Bacteria</taxon>
        <taxon>Pseudomonadati</taxon>
        <taxon>Acidobacteriota</taxon>
        <taxon>Holophagae</taxon>
        <taxon>Holophagales</taxon>
        <taxon>Holophagaceae</taxon>
        <taxon>Geothrix</taxon>
    </lineage>
</organism>
<dbReference type="CDD" id="cd00009">
    <property type="entry name" value="AAA"/>
    <property type="match status" value="1"/>
</dbReference>
<keyword evidence="6" id="KW-0597">Phosphoprotein</keyword>
<keyword evidence="3" id="KW-0805">Transcription regulation</keyword>
<protein>
    <submittedName>
        <fullName evidence="9">Acetoacetate metabolism regulatory protein AtoC</fullName>
    </submittedName>
</protein>
<dbReference type="InterPro" id="IPR001789">
    <property type="entry name" value="Sig_transdc_resp-reg_receiver"/>
</dbReference>
<dbReference type="Pfam" id="PF00158">
    <property type="entry name" value="Sigma54_activat"/>
    <property type="match status" value="1"/>
</dbReference>
<dbReference type="PROSITE" id="PS00676">
    <property type="entry name" value="SIGMA54_INTERACT_2"/>
    <property type="match status" value="1"/>
</dbReference>
<feature type="domain" description="Response regulatory" evidence="8">
    <location>
        <begin position="11"/>
        <end position="124"/>
    </location>
</feature>
<evidence type="ECO:0000256" key="1">
    <source>
        <dbReference type="ARBA" id="ARBA00022741"/>
    </source>
</evidence>
<dbReference type="PROSITE" id="PS50045">
    <property type="entry name" value="SIGMA54_INTERACT_4"/>
    <property type="match status" value="1"/>
</dbReference>
<evidence type="ECO:0000256" key="6">
    <source>
        <dbReference type="PROSITE-ProRule" id="PRU00169"/>
    </source>
</evidence>
<dbReference type="SUPFAM" id="SSF52172">
    <property type="entry name" value="CheY-like"/>
    <property type="match status" value="1"/>
</dbReference>
<evidence type="ECO:0000313" key="10">
    <source>
        <dbReference type="Proteomes" id="UP001242010"/>
    </source>
</evidence>
<evidence type="ECO:0000256" key="2">
    <source>
        <dbReference type="ARBA" id="ARBA00022840"/>
    </source>
</evidence>
<proteinExistence type="predicted"/>
<dbReference type="InterPro" id="IPR027417">
    <property type="entry name" value="P-loop_NTPase"/>
</dbReference>
<dbReference type="SMART" id="SM00448">
    <property type="entry name" value="REC"/>
    <property type="match status" value="1"/>
</dbReference>
<dbReference type="SUPFAM" id="SSF46689">
    <property type="entry name" value="Homeodomain-like"/>
    <property type="match status" value="1"/>
</dbReference>
<reference evidence="10" key="1">
    <citation type="journal article" date="2023" name="Int. J. Syst. Evol. Microbiol.">
        <title>Mesoterricola silvestris gen. nov., sp. nov., Mesoterricola sediminis sp. nov., Geothrix oryzae sp. nov., Geothrix edaphica sp. nov., Geothrix rubra sp. nov., and Geothrix limicola sp. nov., six novel members of Acidobacteriota isolated from soils.</title>
        <authorList>
            <person name="Itoh H."/>
            <person name="Sugisawa Y."/>
            <person name="Mise K."/>
            <person name="Xu Z."/>
            <person name="Kuniyasu M."/>
            <person name="Ushijima N."/>
            <person name="Kawano K."/>
            <person name="Kobayashi E."/>
            <person name="Shiratori Y."/>
            <person name="Masuda Y."/>
            <person name="Senoo K."/>
        </authorList>
    </citation>
    <scope>NUCLEOTIDE SEQUENCE [LARGE SCALE GENOMIC DNA]</scope>
    <source>
        <strain evidence="10">Red222</strain>
    </source>
</reference>
<gene>
    <name evidence="9" type="ORF">GETHOR_10310</name>
</gene>
<dbReference type="SMART" id="SM00382">
    <property type="entry name" value="AAA"/>
    <property type="match status" value="1"/>
</dbReference>
<dbReference type="Pfam" id="PF00072">
    <property type="entry name" value="Response_reg"/>
    <property type="match status" value="1"/>
</dbReference>
<dbReference type="InterPro" id="IPR002197">
    <property type="entry name" value="HTH_Fis"/>
</dbReference>
<evidence type="ECO:0000256" key="5">
    <source>
        <dbReference type="ARBA" id="ARBA00023163"/>
    </source>
</evidence>
<evidence type="ECO:0000256" key="3">
    <source>
        <dbReference type="ARBA" id="ARBA00023015"/>
    </source>
</evidence>
<keyword evidence="2" id="KW-0067">ATP-binding</keyword>
<dbReference type="Pfam" id="PF02954">
    <property type="entry name" value="HTH_8"/>
    <property type="match status" value="1"/>
</dbReference>
<evidence type="ECO:0000259" key="7">
    <source>
        <dbReference type="PROSITE" id="PS50045"/>
    </source>
</evidence>
<dbReference type="EMBL" id="AP027079">
    <property type="protein sequence ID" value="BDU68930.1"/>
    <property type="molecule type" value="Genomic_DNA"/>
</dbReference>
<sequence>MGNHAGMNPARALLVDDDPTILEVVGTLLSRHGHEVVGTGSGLRGAQCLRREHFDLAVVDLMLPDLNGLELARQAVANPDTVVVVLSGSTSVETALQAMRMGIYDYVPKPFRAEELEHTLLRAIEKSQLNQENKRLREQIQHKEPGPQMVGRSEAWQHLQTLLRRLAPSPSTVLITGPSGTGKELAARAIHQWSPRAQGPFVAIHCGAIPETLLEDELFGHVRGAYTDARTDRPGRFQQAEGGTLFLDEIGTMPLSLQVKLLRVIQEREFTPLGSARTVKADFRLLAATNEDLSALVVEKRFREDLFYRLNVIPVQLRPLREHRDDIPVLVAHFIRKFARELGLPLKQVEPAALQALEAYGWPGNVRELENAVERAMALGSDPERMLLQDLPAAIAGILPTAAYPRLPQHQGLGRFLEDLERHLILEALQATGWNKSESARRLGMRRTTLLHRLKALGIPLNPMDEAESALAQESHDA</sequence>
<keyword evidence="1" id="KW-0547">Nucleotide-binding</keyword>
<dbReference type="PANTHER" id="PTHR32071:SF117">
    <property type="entry name" value="PTS-DEPENDENT DIHYDROXYACETONE KINASE OPERON REGULATORY PROTEIN-RELATED"/>
    <property type="match status" value="1"/>
</dbReference>
<dbReference type="Gene3D" id="1.10.8.60">
    <property type="match status" value="1"/>
</dbReference>
<dbReference type="PROSITE" id="PS50110">
    <property type="entry name" value="RESPONSE_REGULATORY"/>
    <property type="match status" value="1"/>
</dbReference>
<feature type="modified residue" description="4-aspartylphosphate" evidence="6">
    <location>
        <position position="60"/>
    </location>
</feature>
<dbReference type="InterPro" id="IPR009057">
    <property type="entry name" value="Homeodomain-like_sf"/>
</dbReference>
<dbReference type="CDD" id="cd00156">
    <property type="entry name" value="REC"/>
    <property type="match status" value="1"/>
</dbReference>
<evidence type="ECO:0000259" key="8">
    <source>
        <dbReference type="PROSITE" id="PS50110"/>
    </source>
</evidence>
<feature type="domain" description="Sigma-54 factor interaction" evidence="7">
    <location>
        <begin position="149"/>
        <end position="378"/>
    </location>
</feature>
<dbReference type="SUPFAM" id="SSF52540">
    <property type="entry name" value="P-loop containing nucleoside triphosphate hydrolases"/>
    <property type="match status" value="1"/>
</dbReference>
<dbReference type="InterPro" id="IPR002078">
    <property type="entry name" value="Sigma_54_int"/>
</dbReference>
<dbReference type="InterPro" id="IPR011006">
    <property type="entry name" value="CheY-like_superfamily"/>
</dbReference>